<dbReference type="AlphaFoldDB" id="A0A1L7X9C4"/>
<evidence type="ECO:0000313" key="3">
    <source>
        <dbReference type="EMBL" id="CZR61624.1"/>
    </source>
</evidence>
<evidence type="ECO:0000259" key="2">
    <source>
        <dbReference type="Pfam" id="PF20150"/>
    </source>
</evidence>
<dbReference type="Proteomes" id="UP000184330">
    <property type="component" value="Unassembled WGS sequence"/>
</dbReference>
<proteinExistence type="predicted"/>
<reference evidence="3 4" key="1">
    <citation type="submission" date="2016-03" db="EMBL/GenBank/DDBJ databases">
        <authorList>
            <person name="Ploux O."/>
        </authorList>
    </citation>
    <scope>NUCLEOTIDE SEQUENCE [LARGE SCALE GENOMIC DNA]</scope>
    <source>
        <strain evidence="3 4">UAMH 11012</strain>
    </source>
</reference>
<gene>
    <name evidence="3" type="ORF">PAC_11521</name>
</gene>
<feature type="region of interest" description="Disordered" evidence="1">
    <location>
        <begin position="1"/>
        <end position="34"/>
    </location>
</feature>
<feature type="compositionally biased region" description="Polar residues" evidence="1">
    <location>
        <begin position="1"/>
        <end position="12"/>
    </location>
</feature>
<name>A0A1L7X9C4_9HELO</name>
<feature type="domain" description="2EXR" evidence="2">
    <location>
        <begin position="107"/>
        <end position="132"/>
    </location>
</feature>
<dbReference type="Pfam" id="PF20150">
    <property type="entry name" value="2EXR"/>
    <property type="match status" value="1"/>
</dbReference>
<dbReference type="EMBL" id="FJOG01000018">
    <property type="protein sequence ID" value="CZR61624.1"/>
    <property type="molecule type" value="Genomic_DNA"/>
</dbReference>
<evidence type="ECO:0000313" key="4">
    <source>
        <dbReference type="Proteomes" id="UP000184330"/>
    </source>
</evidence>
<protein>
    <recommendedName>
        <fullName evidence="2">2EXR domain-containing protein</fullName>
    </recommendedName>
</protein>
<dbReference type="InterPro" id="IPR045518">
    <property type="entry name" value="2EXR"/>
</dbReference>
<keyword evidence="4" id="KW-1185">Reference proteome</keyword>
<accession>A0A1L7X9C4</accession>
<feature type="compositionally biased region" description="Acidic residues" evidence="1">
    <location>
        <begin position="23"/>
        <end position="34"/>
    </location>
</feature>
<organism evidence="3 4">
    <name type="scientific">Phialocephala subalpina</name>
    <dbReference type="NCBI Taxonomy" id="576137"/>
    <lineage>
        <taxon>Eukaryota</taxon>
        <taxon>Fungi</taxon>
        <taxon>Dikarya</taxon>
        <taxon>Ascomycota</taxon>
        <taxon>Pezizomycotina</taxon>
        <taxon>Leotiomycetes</taxon>
        <taxon>Helotiales</taxon>
        <taxon>Mollisiaceae</taxon>
        <taxon>Phialocephala</taxon>
        <taxon>Phialocephala fortinii species complex</taxon>
    </lineage>
</organism>
<sequence>MSYEEPTTSAKSSLKLPARPESDSIEGDNPDESDAAVIRSDPVISCAFHNLMRGRPVRVSAATFEFVIINCKIPKHNYALVQHQYHEQLKRFEKEWRFLLIGFGAKFERFPALPAEVQMMIWQDTVNEPRVVGL</sequence>
<evidence type="ECO:0000256" key="1">
    <source>
        <dbReference type="SAM" id="MobiDB-lite"/>
    </source>
</evidence>